<protein>
    <recommendedName>
        <fullName evidence="4">Annexin</fullName>
    </recommendedName>
</protein>
<dbReference type="PANTHER" id="PTHR10502">
    <property type="entry name" value="ANNEXIN"/>
    <property type="match status" value="1"/>
</dbReference>
<evidence type="ECO:0000256" key="4">
    <source>
        <dbReference type="RuleBase" id="RU003540"/>
    </source>
</evidence>
<evidence type="ECO:0000256" key="2">
    <source>
        <dbReference type="ARBA" id="ARBA00022737"/>
    </source>
</evidence>
<dbReference type="SMART" id="SM00335">
    <property type="entry name" value="ANX"/>
    <property type="match status" value="4"/>
</dbReference>
<keyword evidence="2 4" id="KW-0677">Repeat</keyword>
<keyword evidence="6" id="KW-1185">Reference proteome</keyword>
<proteinExistence type="inferred from homology"/>
<dbReference type="PROSITE" id="PS00223">
    <property type="entry name" value="ANNEXIN_1"/>
    <property type="match status" value="1"/>
</dbReference>
<reference evidence="5" key="1">
    <citation type="journal article" date="2023" name="Plant Biotechnol. J.">
        <title>Chromosome-level wild Hevea brasiliensis genome provides new tools for genomic-assisted breeding and valuable loci to elevate rubber yield.</title>
        <authorList>
            <person name="Cheng H."/>
            <person name="Song X."/>
            <person name="Hu Y."/>
            <person name="Wu T."/>
            <person name="Yang Q."/>
            <person name="An Z."/>
            <person name="Feng S."/>
            <person name="Deng Z."/>
            <person name="Wu W."/>
            <person name="Zeng X."/>
            <person name="Tu M."/>
            <person name="Wang X."/>
            <person name="Huang H."/>
        </authorList>
    </citation>
    <scope>NUCLEOTIDE SEQUENCE</scope>
    <source>
        <strain evidence="5">MT/VB/25A 57/8</strain>
    </source>
</reference>
<gene>
    <name evidence="5" type="ORF">P3X46_022349</name>
</gene>
<keyword evidence="4" id="KW-0106">Calcium</keyword>
<dbReference type="InterPro" id="IPR018502">
    <property type="entry name" value="Annexin_repeat"/>
</dbReference>
<dbReference type="PROSITE" id="PS51897">
    <property type="entry name" value="ANNEXIN_2"/>
    <property type="match status" value="4"/>
</dbReference>
<evidence type="ECO:0000313" key="5">
    <source>
        <dbReference type="EMBL" id="KAJ9162587.1"/>
    </source>
</evidence>
<evidence type="ECO:0000256" key="1">
    <source>
        <dbReference type="ARBA" id="ARBA00007831"/>
    </source>
</evidence>
<keyword evidence="3 4" id="KW-0041">Annexin</keyword>
<dbReference type="PRINTS" id="PR00196">
    <property type="entry name" value="ANNEXIN"/>
</dbReference>
<comment type="similarity">
    <text evidence="1 4">Belongs to the annexin family.</text>
</comment>
<dbReference type="PANTHER" id="PTHR10502:SF102">
    <property type="entry name" value="ANNEXIN B11"/>
    <property type="match status" value="1"/>
</dbReference>
<dbReference type="Pfam" id="PF00191">
    <property type="entry name" value="Annexin"/>
    <property type="match status" value="4"/>
</dbReference>
<comment type="caution">
    <text evidence="5">The sequence shown here is derived from an EMBL/GenBank/DDBJ whole genome shotgun (WGS) entry which is preliminary data.</text>
</comment>
<dbReference type="InterPro" id="IPR037104">
    <property type="entry name" value="Annexin_sf"/>
</dbReference>
<dbReference type="Proteomes" id="UP001174677">
    <property type="component" value="Chromosome 13"/>
</dbReference>
<sequence>MATLNVPPALTSPRDDAIQLYRAFKGFGCDTSAVINILAHRDSTQRMLIQQEYKTMYSGDLLKRLSSELSGKLETAVLLWMHDPPGRDAIIVKQGLSSDTLNLEAATEVICSRTPSQIQTFKQHYHAKFGVHLEHDIESHASGDHKQLLLAYVSVPRYEGREFDNQMAQNDAKALYKAGEKKLGTDEKTFIRIFSERSAAHLAAVNSAYHNMYGNSLKKAVKGETSGHFKHALLTILQCSENPAKYFAKVLRKAMKGLGTDDTTLITVVVTRTEIDMQYIKAEYLKKYKKTLNDAVHSETSGHYRAFLLALLGPNQ</sequence>
<dbReference type="Gene3D" id="1.10.220.10">
    <property type="entry name" value="Annexin"/>
    <property type="match status" value="4"/>
</dbReference>
<name>A0ABQ9L968_HEVBR</name>
<dbReference type="EMBL" id="JARPOI010000013">
    <property type="protein sequence ID" value="KAJ9162587.1"/>
    <property type="molecule type" value="Genomic_DNA"/>
</dbReference>
<keyword evidence="4" id="KW-0111">Calcium/phospholipid-binding</keyword>
<evidence type="ECO:0000256" key="3">
    <source>
        <dbReference type="ARBA" id="ARBA00023216"/>
    </source>
</evidence>
<evidence type="ECO:0000313" key="6">
    <source>
        <dbReference type="Proteomes" id="UP001174677"/>
    </source>
</evidence>
<comment type="domain">
    <text evidence="4">A pair of annexin repeats may form one binding site for calcium and phospholipid.</text>
</comment>
<organism evidence="5 6">
    <name type="scientific">Hevea brasiliensis</name>
    <name type="common">Para rubber tree</name>
    <name type="synonym">Siphonia brasiliensis</name>
    <dbReference type="NCBI Taxonomy" id="3981"/>
    <lineage>
        <taxon>Eukaryota</taxon>
        <taxon>Viridiplantae</taxon>
        <taxon>Streptophyta</taxon>
        <taxon>Embryophyta</taxon>
        <taxon>Tracheophyta</taxon>
        <taxon>Spermatophyta</taxon>
        <taxon>Magnoliopsida</taxon>
        <taxon>eudicotyledons</taxon>
        <taxon>Gunneridae</taxon>
        <taxon>Pentapetalae</taxon>
        <taxon>rosids</taxon>
        <taxon>fabids</taxon>
        <taxon>Malpighiales</taxon>
        <taxon>Euphorbiaceae</taxon>
        <taxon>Crotonoideae</taxon>
        <taxon>Micrandreae</taxon>
        <taxon>Hevea</taxon>
    </lineage>
</organism>
<dbReference type="InterPro" id="IPR001464">
    <property type="entry name" value="Annexin"/>
</dbReference>
<accession>A0ABQ9L968</accession>
<dbReference type="SUPFAM" id="SSF47874">
    <property type="entry name" value="Annexin"/>
    <property type="match status" value="1"/>
</dbReference>
<dbReference type="InterPro" id="IPR018252">
    <property type="entry name" value="Annexin_repeat_CS"/>
</dbReference>